<dbReference type="PANTHER" id="PTHR46704:SF1">
    <property type="entry name" value="TELOMERE LENGTH REGULATION PROTEIN TEL2 HOMOLOG"/>
    <property type="match status" value="1"/>
</dbReference>
<proteinExistence type="predicted"/>
<dbReference type="EMBL" id="JARBHB010000004">
    <property type="protein sequence ID" value="KAJ8887374.1"/>
    <property type="molecule type" value="Genomic_DNA"/>
</dbReference>
<feature type="region of interest" description="Disordered" evidence="1">
    <location>
        <begin position="1"/>
        <end position="25"/>
    </location>
</feature>
<evidence type="ECO:0000313" key="3">
    <source>
        <dbReference type="Proteomes" id="UP001159363"/>
    </source>
</evidence>
<reference evidence="2 3" key="1">
    <citation type="submission" date="2023-02" db="EMBL/GenBank/DDBJ databases">
        <title>LHISI_Scaffold_Assembly.</title>
        <authorList>
            <person name="Stuart O.P."/>
            <person name="Cleave R."/>
            <person name="Magrath M.J.L."/>
            <person name="Mikheyev A.S."/>
        </authorList>
    </citation>
    <scope>NUCLEOTIDE SEQUENCE [LARGE SCALE GENOMIC DNA]</scope>
    <source>
        <strain evidence="2">Daus_M_001</strain>
        <tissue evidence="2">Leg muscle</tissue>
    </source>
</reference>
<evidence type="ECO:0000256" key="1">
    <source>
        <dbReference type="SAM" id="MobiDB-lite"/>
    </source>
</evidence>
<dbReference type="InterPro" id="IPR036397">
    <property type="entry name" value="RNaseH_sf"/>
</dbReference>
<keyword evidence="3" id="KW-1185">Reference proteome</keyword>
<organism evidence="2 3">
    <name type="scientific">Dryococelus australis</name>
    <dbReference type="NCBI Taxonomy" id="614101"/>
    <lineage>
        <taxon>Eukaryota</taxon>
        <taxon>Metazoa</taxon>
        <taxon>Ecdysozoa</taxon>
        <taxon>Arthropoda</taxon>
        <taxon>Hexapoda</taxon>
        <taxon>Insecta</taxon>
        <taxon>Pterygota</taxon>
        <taxon>Neoptera</taxon>
        <taxon>Polyneoptera</taxon>
        <taxon>Phasmatodea</taxon>
        <taxon>Verophasmatodea</taxon>
        <taxon>Anareolatae</taxon>
        <taxon>Phasmatidae</taxon>
        <taxon>Eurycanthinae</taxon>
        <taxon>Dryococelus</taxon>
    </lineage>
</organism>
<sequence length="1277" mass="144214">MVDHTDAAGTEVDGPVGDSDVAAVGSPSIEVDGTIDVVREDVDGCTAVDNPPEEFAGAVGIMPEEVDGTAIATISSRVPKTFQMQNKTLIANGSYGSATDFFGWVTYSSAAIDVFRHDIDSAIDTITATFVKRPSCAAAILGEMSALVVLKSSVACHIFVTVCWIEYGVEVYFLQRRRDGRHQQCQCDERFTDTLRNLSIQRRDGIGETLEDVTNVRVHVQCRKCYSRHGSYIPVCLSGGTNTPKPLLRSDLQPFDFKLCCLYCRETVDKEAYKTHPDRYPKICQMECVPKIARIRSTCAKRCNKWRPKLEAFNRLYNLQDDDNCQCLLYDLMEVLIKPVAARILTDNWIAGRKKDVMEEKKRIIDAAITILQKEIRLDTHSSAFWFNETSKRSTVQPEEGVECYARYHFYDASTFFCVCCAVSYSVICKYETSLTVNTSSEFQVNGFVQFEFDNADHNTQTVDGDGTFHVMGGVQSPLPEIVPGGCRNRNHIPLDLDGWSQVSLRTSYGMEWFLGDCRRKKILTKSQQIPLPFINLHPSNPTSCNTCLHFAAEECRKQQQRCIVTFYQPLFIKAMDIVSQADKVDELSKVIVRLGGCHLLMSYMEAVGKIMDGSGMEQMWGEVFSKNAVVHMANGHFYARALRAHSVSQVAITHLILECCEEEGFLIVLMSKHSEEFTTRCYICPPVKNLFKPNGRKGDWNLHFFSIQLTLAHLHAAGHIHYAKSAHLYLQNMSKLKTTLSDQEFEGFISQGYFTVWRSDKFWCGFWTDMTIEQVNNAVRGIMGIYFANVTQVFTLATMGKTITIDKDPVVVNPNQLFHRIVCVVRSADNLEDCLQYELAPYPQSLFDYVGICMGTKSKIMQVINKILHWPHPALYGEVCNANFDYINLSYRRNVIVGFTGYEPSTKDVVHMRRAVPSDLAVLVVEMAKTEAESGPSTVVVGADSDLLVLITALMQLQCAMYIPLVKKPPNYLMNLASLPPTSASAHQHSLRVYHQVQTWKGNIFSAKDWGWTVEQGQYKPVTSTLPPAPDILLHLVHCGDSCCFNQNIRDSEDEDDIEGNCDIEDNVKAKRTSASTREDYVMATMQWYTNNDVHRLNWPAQSPDLNPREHLWDKLARRVRACQAWQKSIAQLMEWLQEEWRRIPVDVLHAHTHREHARQGGCCYNCKRVHSEDDTHQVDDVLVNGHHVDEDKNCSRHVTQQSAIQFFRQSLHNTTRDVHNAVVAENEAWSKAHVLVVLLQVDGSQCVDIPGTILTMISAADVLWYANAALTMCQS</sequence>
<comment type="caution">
    <text evidence="2">The sequence shown here is derived from an EMBL/GenBank/DDBJ whole genome shotgun (WGS) entry which is preliminary data.</text>
</comment>
<gene>
    <name evidence="2" type="ORF">PR048_013589</name>
</gene>
<protein>
    <submittedName>
        <fullName evidence="2">Uncharacterized protein</fullName>
    </submittedName>
</protein>
<dbReference type="PANTHER" id="PTHR46704">
    <property type="entry name" value="CXC DOMAIN-CONTAINING PROTEIN-RELATED"/>
    <property type="match status" value="1"/>
</dbReference>
<dbReference type="Proteomes" id="UP001159363">
    <property type="component" value="Chromosome X"/>
</dbReference>
<accession>A0ABQ9HSL6</accession>
<dbReference type="Gene3D" id="3.30.420.10">
    <property type="entry name" value="Ribonuclease H-like superfamily/Ribonuclease H"/>
    <property type="match status" value="1"/>
</dbReference>
<name>A0ABQ9HSL6_9NEOP</name>
<evidence type="ECO:0000313" key="2">
    <source>
        <dbReference type="EMBL" id="KAJ8887374.1"/>
    </source>
</evidence>